<feature type="compositionally biased region" description="Basic and acidic residues" evidence="5">
    <location>
        <begin position="27"/>
        <end position="143"/>
    </location>
</feature>
<evidence type="ECO:0000256" key="5">
    <source>
        <dbReference type="SAM" id="MobiDB-lite"/>
    </source>
</evidence>
<evidence type="ECO:0000313" key="8">
    <source>
        <dbReference type="Proteomes" id="UP000887540"/>
    </source>
</evidence>
<keyword evidence="3" id="KW-0508">mRNA splicing</keyword>
<dbReference type="GO" id="GO:0046540">
    <property type="term" value="C:U4/U6 x U5 tri-snRNP complex"/>
    <property type="evidence" value="ECO:0007669"/>
    <property type="project" value="InterPro"/>
</dbReference>
<evidence type="ECO:0000256" key="4">
    <source>
        <dbReference type="ARBA" id="ARBA00023242"/>
    </source>
</evidence>
<dbReference type="PANTHER" id="PTHR14212">
    <property type="entry name" value="U4/U6-ASSOCIATED RNA SPLICING FACTOR-RELATED"/>
    <property type="match status" value="1"/>
</dbReference>
<dbReference type="WBParaSite" id="ACRNAN_Path_1366.g5360.t1">
    <property type="protein sequence ID" value="ACRNAN_Path_1366.g5360.t1"/>
    <property type="gene ID" value="ACRNAN_Path_1366.g5360"/>
</dbReference>
<dbReference type="Proteomes" id="UP000887540">
    <property type="component" value="Unplaced"/>
</dbReference>
<keyword evidence="8" id="KW-1185">Reference proteome</keyword>
<name>A0A914BZH8_9BILA</name>
<dbReference type="AlphaFoldDB" id="A0A914BZH8"/>
<protein>
    <submittedName>
        <fullName evidence="9">U4/U6 small nuclear ribonucleoprotein Prp3</fullName>
    </submittedName>
</protein>
<feature type="domain" description="Pre-mRNA-splicing factor 3" evidence="7">
    <location>
        <begin position="270"/>
        <end position="486"/>
    </location>
</feature>
<evidence type="ECO:0000259" key="6">
    <source>
        <dbReference type="Pfam" id="PF06544"/>
    </source>
</evidence>
<dbReference type="Pfam" id="PF08572">
    <property type="entry name" value="PRP3"/>
    <property type="match status" value="1"/>
</dbReference>
<evidence type="ECO:0000256" key="2">
    <source>
        <dbReference type="ARBA" id="ARBA00022664"/>
    </source>
</evidence>
<dbReference type="InterPro" id="IPR027104">
    <property type="entry name" value="Prp3"/>
</dbReference>
<dbReference type="InterPro" id="IPR013881">
    <property type="entry name" value="Pre-mRNA_splic_Prp3_dom"/>
</dbReference>
<feature type="domain" description="Small nuclear ribonucleoprotein Prp3 C-terminal" evidence="6">
    <location>
        <begin position="510"/>
        <end position="635"/>
    </location>
</feature>
<keyword evidence="2" id="KW-0507">mRNA processing</keyword>
<evidence type="ECO:0000259" key="7">
    <source>
        <dbReference type="Pfam" id="PF08572"/>
    </source>
</evidence>
<evidence type="ECO:0000256" key="1">
    <source>
        <dbReference type="ARBA" id="ARBA00004123"/>
    </source>
</evidence>
<keyword evidence="4" id="KW-0539">Nucleus</keyword>
<organism evidence="8 9">
    <name type="scientific">Acrobeloides nanus</name>
    <dbReference type="NCBI Taxonomy" id="290746"/>
    <lineage>
        <taxon>Eukaryota</taxon>
        <taxon>Metazoa</taxon>
        <taxon>Ecdysozoa</taxon>
        <taxon>Nematoda</taxon>
        <taxon>Chromadorea</taxon>
        <taxon>Rhabditida</taxon>
        <taxon>Tylenchina</taxon>
        <taxon>Cephalobomorpha</taxon>
        <taxon>Cephaloboidea</taxon>
        <taxon>Cephalobidae</taxon>
        <taxon>Acrobeloides</taxon>
    </lineage>
</organism>
<comment type="subcellular location">
    <subcellularLocation>
        <location evidence="1">Nucleus</location>
    </subcellularLocation>
</comment>
<dbReference type="GO" id="GO:0000398">
    <property type="term" value="P:mRNA splicing, via spliceosome"/>
    <property type="evidence" value="ECO:0007669"/>
    <property type="project" value="InterPro"/>
</dbReference>
<reference evidence="9" key="1">
    <citation type="submission" date="2022-11" db="UniProtKB">
        <authorList>
            <consortium name="WormBaseParasite"/>
        </authorList>
    </citation>
    <scope>IDENTIFICATION</scope>
</reference>
<dbReference type="InterPro" id="IPR010541">
    <property type="entry name" value="Prp3_C"/>
</dbReference>
<evidence type="ECO:0000256" key="3">
    <source>
        <dbReference type="ARBA" id="ARBA00023187"/>
    </source>
</evidence>
<proteinExistence type="predicted"/>
<dbReference type="CDD" id="cd24162">
    <property type="entry name" value="Prp3_C"/>
    <property type="match status" value="1"/>
</dbReference>
<dbReference type="Pfam" id="PF06544">
    <property type="entry name" value="Prp3_C"/>
    <property type="match status" value="1"/>
</dbReference>
<accession>A0A914BZH8</accession>
<sequence length="649" mass="75828">MFKKNMPSEKEKYDEWRKSMATRYVEKIKEDREKRKIDPSPSPEHDRKRDKSPDRDRKDKDKSRDRKSGREYSPERDRKTDRERDRKRSPDRRRDEKESEKRFDDRDRRDRKRDDRNRGRSDRDRRDERESKRAKIEVKEETKSNGSSATGQKSKEEIEAELKMKEIMYQARMEIDERRKQWSITGGTAQPTQPSTSAKNVISLKPEEASVFIDVQMSKLNRLAELKNKLGSKLGNVPVVPAMPAVALEHMAIEKKKPEPKPEPEPEILEYLDPRVKLKPAVRQRRAFEFKEPGEYQKLANMQRNKAKLEKLQSEISQAAKHTGISSAVKLAIVTPSGAEGTTSYVPNVEWWDEVVLHGKGYDSIPSEDMNPLERFADTISELVEHPVQLKPPDEPIVPQYLRAYLTKKEQKKLRRQNRRDVLKEKAEKVRLGLEKPPEPKVKISNLMRVLGNEAIQDPTKMEAFVRKQMAERLKKHKEENEARKLSKEQKSAKKIRKIAEDTTLAVHVSVYKAKSLLHPSKKFKVEMNAKQLQMTGAIILYEDINVIVVEGGPKQQKFYKNLMLNRIKWNDEIIGQKKEAISKDTPGERNDCTLIWEGIVKRRAFHDFRFHLATSHKHAREILDKYGVAHYWDLCYSTSVLLTPEENT</sequence>
<evidence type="ECO:0000313" key="9">
    <source>
        <dbReference type="WBParaSite" id="ACRNAN_Path_1366.g5360.t1"/>
    </source>
</evidence>
<dbReference type="PANTHER" id="PTHR14212:SF0">
    <property type="entry name" value="U4_U6 SMALL NUCLEAR RIBONUCLEOPROTEIN PRP3"/>
    <property type="match status" value="1"/>
</dbReference>
<feature type="region of interest" description="Disordered" evidence="5">
    <location>
        <begin position="27"/>
        <end position="157"/>
    </location>
</feature>